<evidence type="ECO:0000313" key="2">
    <source>
        <dbReference type="Proteomes" id="UP000562027"/>
    </source>
</evidence>
<dbReference type="Proteomes" id="UP000562027">
    <property type="component" value="Unassembled WGS sequence"/>
</dbReference>
<accession>A0A840L621</accession>
<reference evidence="1 2" key="1">
    <citation type="submission" date="2020-08" db="EMBL/GenBank/DDBJ databases">
        <title>Functional genomics of gut bacteria from endangered species of beetles.</title>
        <authorList>
            <person name="Carlos-Shanley C."/>
        </authorList>
    </citation>
    <scope>NUCLEOTIDE SEQUENCE [LARGE SCALE GENOMIC DNA]</scope>
    <source>
        <strain evidence="1 2">S00239</strain>
    </source>
</reference>
<dbReference type="EMBL" id="JACHLP010000003">
    <property type="protein sequence ID" value="MBB4843241.1"/>
    <property type="molecule type" value="Genomic_DNA"/>
</dbReference>
<dbReference type="Pfam" id="PF14907">
    <property type="entry name" value="NTP_transf_5"/>
    <property type="match status" value="1"/>
</dbReference>
<dbReference type="AlphaFoldDB" id="A0A840L621"/>
<protein>
    <submittedName>
        <fullName evidence="1">Uncharacterized protein</fullName>
    </submittedName>
</protein>
<proteinExistence type="predicted"/>
<keyword evidence="2" id="KW-1185">Reference proteome</keyword>
<dbReference type="InterPro" id="IPR039498">
    <property type="entry name" value="NTP_transf_5"/>
</dbReference>
<name>A0A840L621_9BURK</name>
<gene>
    <name evidence="1" type="ORF">HNP55_001760</name>
</gene>
<evidence type="ECO:0000313" key="1">
    <source>
        <dbReference type="EMBL" id="MBB4843241.1"/>
    </source>
</evidence>
<dbReference type="RefSeq" id="WP_184298312.1">
    <property type="nucleotide sequence ID" value="NZ_JACHLP010000003.1"/>
</dbReference>
<comment type="caution">
    <text evidence="1">The sequence shown here is derived from an EMBL/GenBank/DDBJ whole genome shotgun (WGS) entry which is preliminary data.</text>
</comment>
<sequence>MSTGISLLSRALVDPAACLLWDVRDWETLLQQARRANLLARLALGFERAGLLSQVPAGPRRHFDAVQKVADSQQRAVRWEVGQIAMALHDLRAPVVLLKGAAYVMAGLPAAQNRLFADVDILLPRERLEAAEYSLQAEGWQNIHHDAYDQRYYREWMHEIPPMRHQRRDTVIDVHHNILPLSSRLAVDARLLLARAVPIPGWPGLYRLDDVDLVLHSACHLFLDGEFDKGLRDLVDLDALLRHFGGQPYFWPDLQARARALGLGRVLFYALRYSAQILQTPVPPEASRALRDLAPATALLAWMDGLFLRALQPDHPSSEDAWTGAARRLLYLRAHWMRMPTGLLIRHLATKALRREPEE</sequence>
<organism evidence="1 2">
    <name type="scientific">Roseateles oligotrophus</name>
    <dbReference type="NCBI Taxonomy" id="1769250"/>
    <lineage>
        <taxon>Bacteria</taxon>
        <taxon>Pseudomonadati</taxon>
        <taxon>Pseudomonadota</taxon>
        <taxon>Betaproteobacteria</taxon>
        <taxon>Burkholderiales</taxon>
        <taxon>Sphaerotilaceae</taxon>
        <taxon>Roseateles</taxon>
    </lineage>
</organism>